<dbReference type="EC" id="5.2.1.8" evidence="3 11"/>
<dbReference type="SUPFAM" id="SSF102735">
    <property type="entry name" value="Trigger factor ribosome-binding domain"/>
    <property type="match status" value="1"/>
</dbReference>
<dbReference type="InterPro" id="IPR037041">
    <property type="entry name" value="Trigger_fac_C_sf"/>
</dbReference>
<dbReference type="HAMAP" id="MF_00303">
    <property type="entry name" value="Trigger_factor_Tig"/>
    <property type="match status" value="1"/>
</dbReference>
<evidence type="ECO:0000256" key="7">
    <source>
        <dbReference type="ARBA" id="ARBA00023186"/>
    </source>
</evidence>
<comment type="similarity">
    <text evidence="2 11 13">Belongs to the FKBP-type PPIase family. Tig subfamily.</text>
</comment>
<evidence type="ECO:0000256" key="8">
    <source>
        <dbReference type="ARBA" id="ARBA00023235"/>
    </source>
</evidence>
<feature type="domain" description="PPIase FKBP-type" evidence="14">
    <location>
        <begin position="161"/>
        <end position="243"/>
    </location>
</feature>
<dbReference type="PANTHER" id="PTHR30560:SF3">
    <property type="entry name" value="TRIGGER FACTOR-LIKE PROTEIN TIG, CHLOROPLASTIC"/>
    <property type="match status" value="1"/>
</dbReference>
<dbReference type="Gene3D" id="3.10.50.40">
    <property type="match status" value="1"/>
</dbReference>
<dbReference type="Pfam" id="PF05698">
    <property type="entry name" value="Trigger_C"/>
    <property type="match status" value="1"/>
</dbReference>
<evidence type="ECO:0000256" key="4">
    <source>
        <dbReference type="ARBA" id="ARBA00016902"/>
    </source>
</evidence>
<dbReference type="PANTHER" id="PTHR30560">
    <property type="entry name" value="TRIGGER FACTOR CHAPERONE AND PEPTIDYL-PROLYL CIS/TRANS ISOMERASE"/>
    <property type="match status" value="1"/>
</dbReference>
<dbReference type="EMBL" id="JBANFI010000001">
    <property type="protein sequence ID" value="MFK7159917.1"/>
    <property type="molecule type" value="Genomic_DNA"/>
</dbReference>
<dbReference type="RefSeq" id="WP_405336873.1">
    <property type="nucleotide sequence ID" value="NZ_JBANFI010000001.1"/>
</dbReference>
<dbReference type="Pfam" id="PF05697">
    <property type="entry name" value="Trigger_N"/>
    <property type="match status" value="1"/>
</dbReference>
<accession>A0ABW8PUI2</accession>
<evidence type="ECO:0000259" key="14">
    <source>
        <dbReference type="PROSITE" id="PS50059"/>
    </source>
</evidence>
<keyword evidence="6 11" id="KW-0697">Rotamase</keyword>
<dbReference type="GO" id="GO:0003755">
    <property type="term" value="F:peptidyl-prolyl cis-trans isomerase activity"/>
    <property type="evidence" value="ECO:0007669"/>
    <property type="project" value="UniProtKB-EC"/>
</dbReference>
<keyword evidence="9 11" id="KW-0131">Cell cycle</keyword>
<evidence type="ECO:0000256" key="1">
    <source>
        <dbReference type="ARBA" id="ARBA00000971"/>
    </source>
</evidence>
<dbReference type="InterPro" id="IPR036611">
    <property type="entry name" value="Trigger_fac_ribosome-bd_sf"/>
</dbReference>
<dbReference type="Proteomes" id="UP001621714">
    <property type="component" value="Unassembled WGS sequence"/>
</dbReference>
<evidence type="ECO:0000256" key="12">
    <source>
        <dbReference type="PROSITE-ProRule" id="PRU00277"/>
    </source>
</evidence>
<dbReference type="InterPro" id="IPR001179">
    <property type="entry name" value="PPIase_FKBP_dom"/>
</dbReference>
<sequence length="434" mass="48199">MQVSVETTSALERRVTIQVPAEKVETAVEQRLRETAKKVKIDGFRPGKVPFAEVKRRFGESVRQEVLSDVMREHFVEAVTQEKLNPAGTPNIEPKNLKAGEDFEFVATFEVYPEIELKSVADQAIERPVSEVTDEDLEVLVTDLRQQRAQFEVAEKAAESGDQVNLDFEGFVDGEAFAGGKGEGYDLVLGSNSFIPGFEDQLIGTQAGEEKDVEVTFPEDYQAENLAGKAAVFKCKVNAVKAQQMPELNDEFFAQFGVSEGGLEAFHAEVRKNMQAQLKQALRNTTKQAAFKALMDANPIEVPQALIANEVDNLRRQAAQQYNLGADFDISQIPADLFKDQAENNVKLGLLVGELIKANEMKAEDSVVDELLNEMAQSYQEPEKVIEYYRSNAEMLRQVQAAALEQQVVDKLLADAQVTDVNKTFRELAMPAQG</sequence>
<comment type="caution">
    <text evidence="15">The sequence shown here is derived from an EMBL/GenBank/DDBJ whole genome shotgun (WGS) entry which is preliminary data.</text>
</comment>
<keyword evidence="16" id="KW-1185">Reference proteome</keyword>
<evidence type="ECO:0000256" key="5">
    <source>
        <dbReference type="ARBA" id="ARBA00022618"/>
    </source>
</evidence>
<evidence type="ECO:0000256" key="11">
    <source>
        <dbReference type="HAMAP-Rule" id="MF_00303"/>
    </source>
</evidence>
<evidence type="ECO:0000313" key="16">
    <source>
        <dbReference type="Proteomes" id="UP001621714"/>
    </source>
</evidence>
<comment type="domain">
    <text evidence="11">Consists of 3 domains; the N-terminus binds the ribosome, the middle domain has PPIase activity, while the C-terminus has intrinsic chaperone activity on its own.</text>
</comment>
<evidence type="ECO:0000256" key="6">
    <source>
        <dbReference type="ARBA" id="ARBA00023110"/>
    </source>
</evidence>
<dbReference type="SUPFAM" id="SSF54534">
    <property type="entry name" value="FKBP-like"/>
    <property type="match status" value="1"/>
</dbReference>
<keyword evidence="11" id="KW-0963">Cytoplasm</keyword>
<reference evidence="15 16" key="1">
    <citation type="submission" date="2024-02" db="EMBL/GenBank/DDBJ databases">
        <title>Marinospirillum sp. MEB 164 isolated from Lonar lake sediment.</title>
        <authorList>
            <person name="Joshi A."/>
            <person name="Thite S."/>
        </authorList>
    </citation>
    <scope>NUCLEOTIDE SEQUENCE [LARGE SCALE GENOMIC DNA]</scope>
    <source>
        <strain evidence="15 16">MEB164</strain>
    </source>
</reference>
<dbReference type="InterPro" id="IPR027304">
    <property type="entry name" value="Trigger_fact/SurA_dom_sf"/>
</dbReference>
<dbReference type="InterPro" id="IPR008881">
    <property type="entry name" value="Trigger_fac_ribosome-bd_bac"/>
</dbReference>
<dbReference type="InterPro" id="IPR005215">
    <property type="entry name" value="Trig_fac"/>
</dbReference>
<protein>
    <recommendedName>
        <fullName evidence="4 11">Trigger factor</fullName>
        <shortName evidence="11">TF</shortName>
        <ecNumber evidence="3 11">5.2.1.8</ecNumber>
    </recommendedName>
    <alternativeName>
        <fullName evidence="10 11">PPIase</fullName>
    </alternativeName>
</protein>
<dbReference type="InterPro" id="IPR046357">
    <property type="entry name" value="PPIase_dom_sf"/>
</dbReference>
<evidence type="ECO:0000313" key="15">
    <source>
        <dbReference type="EMBL" id="MFK7159917.1"/>
    </source>
</evidence>
<comment type="function">
    <text evidence="11">Involved in protein export. Acts as a chaperone by maintaining the newly synthesized protein in an open conformation. Functions as a peptidyl-prolyl cis-trans isomerase.</text>
</comment>
<comment type="catalytic activity">
    <reaction evidence="1 11 12">
        <text>[protein]-peptidylproline (omega=180) = [protein]-peptidylproline (omega=0)</text>
        <dbReference type="Rhea" id="RHEA:16237"/>
        <dbReference type="Rhea" id="RHEA-COMP:10747"/>
        <dbReference type="Rhea" id="RHEA-COMP:10748"/>
        <dbReference type="ChEBI" id="CHEBI:83833"/>
        <dbReference type="ChEBI" id="CHEBI:83834"/>
        <dbReference type="EC" id="5.2.1.8"/>
    </reaction>
</comment>
<evidence type="ECO:0000256" key="3">
    <source>
        <dbReference type="ARBA" id="ARBA00013194"/>
    </source>
</evidence>
<keyword evidence="8 11" id="KW-0413">Isomerase</keyword>
<evidence type="ECO:0000256" key="9">
    <source>
        <dbReference type="ARBA" id="ARBA00023306"/>
    </source>
</evidence>
<evidence type="ECO:0000256" key="13">
    <source>
        <dbReference type="RuleBase" id="RU003914"/>
    </source>
</evidence>
<evidence type="ECO:0000256" key="10">
    <source>
        <dbReference type="ARBA" id="ARBA00029986"/>
    </source>
</evidence>
<dbReference type="Gene3D" id="3.30.70.1050">
    <property type="entry name" value="Trigger factor ribosome-binding domain"/>
    <property type="match status" value="1"/>
</dbReference>
<gene>
    <name evidence="11 15" type="primary">tig</name>
    <name evidence="15" type="ORF">V6U78_02555</name>
</gene>
<dbReference type="Pfam" id="PF00254">
    <property type="entry name" value="FKBP_C"/>
    <property type="match status" value="1"/>
</dbReference>
<comment type="subcellular location">
    <subcellularLocation>
        <location evidence="11">Cytoplasm</location>
    </subcellularLocation>
    <text evidence="11">About half TF is bound to the ribosome near the polypeptide exit tunnel while the other half is free in the cytoplasm.</text>
</comment>
<proteinExistence type="inferred from homology"/>
<evidence type="ECO:0000256" key="2">
    <source>
        <dbReference type="ARBA" id="ARBA00005464"/>
    </source>
</evidence>
<dbReference type="PROSITE" id="PS50059">
    <property type="entry name" value="FKBP_PPIASE"/>
    <property type="match status" value="1"/>
</dbReference>
<dbReference type="InterPro" id="IPR008880">
    <property type="entry name" value="Trigger_fac_C"/>
</dbReference>
<keyword evidence="5 11" id="KW-0132">Cell division</keyword>
<dbReference type="NCBIfam" id="TIGR00115">
    <property type="entry name" value="tig"/>
    <property type="match status" value="1"/>
</dbReference>
<dbReference type="Gene3D" id="1.10.3120.10">
    <property type="entry name" value="Trigger factor, C-terminal domain"/>
    <property type="match status" value="1"/>
</dbReference>
<organism evidence="15 16">
    <name type="scientific">Marinospirillum alkalitolerans</name>
    <dbReference type="NCBI Taxonomy" id="3123374"/>
    <lineage>
        <taxon>Bacteria</taxon>
        <taxon>Pseudomonadati</taxon>
        <taxon>Pseudomonadota</taxon>
        <taxon>Gammaproteobacteria</taxon>
        <taxon>Oceanospirillales</taxon>
        <taxon>Oceanospirillaceae</taxon>
        <taxon>Marinospirillum</taxon>
    </lineage>
</organism>
<dbReference type="PIRSF" id="PIRSF003095">
    <property type="entry name" value="Trigger_factor"/>
    <property type="match status" value="1"/>
</dbReference>
<name>A0ABW8PUI2_9GAMM</name>
<keyword evidence="7 11" id="KW-0143">Chaperone</keyword>
<dbReference type="SUPFAM" id="SSF109998">
    <property type="entry name" value="Triger factor/SurA peptide-binding domain-like"/>
    <property type="match status" value="1"/>
</dbReference>